<protein>
    <submittedName>
        <fullName evidence="1">Uncharacterized protein</fullName>
    </submittedName>
</protein>
<dbReference type="EMBL" id="LR796188">
    <property type="protein sequence ID" value="CAB4125802.1"/>
    <property type="molecule type" value="Genomic_DNA"/>
</dbReference>
<evidence type="ECO:0000313" key="1">
    <source>
        <dbReference type="EMBL" id="CAB4125802.1"/>
    </source>
</evidence>
<organism evidence="1">
    <name type="scientific">uncultured Caudovirales phage</name>
    <dbReference type="NCBI Taxonomy" id="2100421"/>
    <lineage>
        <taxon>Viruses</taxon>
        <taxon>Duplodnaviria</taxon>
        <taxon>Heunggongvirae</taxon>
        <taxon>Uroviricota</taxon>
        <taxon>Caudoviricetes</taxon>
        <taxon>Peduoviridae</taxon>
        <taxon>Maltschvirus</taxon>
        <taxon>Maltschvirus maltsch</taxon>
    </lineage>
</organism>
<gene>
    <name evidence="1" type="ORF">UFOVP54_236</name>
</gene>
<proteinExistence type="predicted"/>
<name>A0A6J5KWT5_9CAUD</name>
<sequence>MKDFDLKKYLVENKLTNNSKILAEAESRIYTQEFGGTNDADFLRVVWKMSTEDLEKLLKETLSDLTWTKNLGAKGSIMGAFNIRNIKLLNFRIKLLKQVIESKLENPEYIPDSFK</sequence>
<accession>A0A6J5KWT5</accession>
<reference evidence="1" key="1">
    <citation type="submission" date="2020-04" db="EMBL/GenBank/DDBJ databases">
        <authorList>
            <person name="Chiriac C."/>
            <person name="Salcher M."/>
            <person name="Ghai R."/>
            <person name="Kavagutti S V."/>
        </authorList>
    </citation>
    <scope>NUCLEOTIDE SEQUENCE</scope>
</reference>